<gene>
    <name evidence="2" type="ORF">AHA02nite_12970</name>
</gene>
<name>A0A511W435_9BACI</name>
<evidence type="ECO:0000313" key="3">
    <source>
        <dbReference type="Proteomes" id="UP000321440"/>
    </source>
</evidence>
<proteinExistence type="predicted"/>
<accession>A0A511W435</accession>
<evidence type="ECO:0000256" key="1">
    <source>
        <dbReference type="SAM" id="Phobius"/>
    </source>
</evidence>
<feature type="transmembrane region" description="Helical" evidence="1">
    <location>
        <begin position="7"/>
        <end position="26"/>
    </location>
</feature>
<dbReference type="EMBL" id="BJYA01000005">
    <property type="protein sequence ID" value="GEN45521.1"/>
    <property type="molecule type" value="Genomic_DNA"/>
</dbReference>
<organism evidence="2 3">
    <name type="scientific">Alkalibacillus haloalkaliphilus</name>
    <dbReference type="NCBI Taxonomy" id="94136"/>
    <lineage>
        <taxon>Bacteria</taxon>
        <taxon>Bacillati</taxon>
        <taxon>Bacillota</taxon>
        <taxon>Bacilli</taxon>
        <taxon>Bacillales</taxon>
        <taxon>Bacillaceae</taxon>
        <taxon>Alkalibacillus</taxon>
    </lineage>
</organism>
<dbReference type="RefSeq" id="WP_146815526.1">
    <property type="nucleotide sequence ID" value="NZ_BJYA01000005.1"/>
</dbReference>
<keyword evidence="1" id="KW-0472">Membrane</keyword>
<dbReference type="AlphaFoldDB" id="A0A511W435"/>
<feature type="transmembrane region" description="Helical" evidence="1">
    <location>
        <begin position="102"/>
        <end position="121"/>
    </location>
</feature>
<sequence>MEFLNRFVTAILSAFIFSFILALLLFDLGGFWISFIIVMAYSLGVFLIAGVSFSFVGDYIMNKIDSQNKWVNYMSGFVVYVIGGIIGNIFFFIGLYHEGFAGYTISMMIYGVLGALLFYHMRYVVRLSFQRFVIRE</sequence>
<comment type="caution">
    <text evidence="2">The sequence shown here is derived from an EMBL/GenBank/DDBJ whole genome shotgun (WGS) entry which is preliminary data.</text>
</comment>
<reference evidence="2 3" key="1">
    <citation type="submission" date="2019-07" db="EMBL/GenBank/DDBJ databases">
        <title>Whole genome shotgun sequence of Alkalibacillus haloalkaliphilus NBRC 103110.</title>
        <authorList>
            <person name="Hosoyama A."/>
            <person name="Uohara A."/>
            <person name="Ohji S."/>
            <person name="Ichikawa N."/>
        </authorList>
    </citation>
    <scope>NUCLEOTIDE SEQUENCE [LARGE SCALE GENOMIC DNA]</scope>
    <source>
        <strain evidence="2 3">NBRC 103110</strain>
    </source>
</reference>
<keyword evidence="1" id="KW-1133">Transmembrane helix</keyword>
<keyword evidence="3" id="KW-1185">Reference proteome</keyword>
<protein>
    <submittedName>
        <fullName evidence="2">Uncharacterized protein</fullName>
    </submittedName>
</protein>
<keyword evidence="1" id="KW-0812">Transmembrane</keyword>
<dbReference type="OrthoDB" id="9840733at2"/>
<evidence type="ECO:0000313" key="2">
    <source>
        <dbReference type="EMBL" id="GEN45521.1"/>
    </source>
</evidence>
<feature type="transmembrane region" description="Helical" evidence="1">
    <location>
        <begin position="77"/>
        <end position="96"/>
    </location>
</feature>
<feature type="transmembrane region" description="Helical" evidence="1">
    <location>
        <begin position="32"/>
        <end position="56"/>
    </location>
</feature>
<dbReference type="Proteomes" id="UP000321440">
    <property type="component" value="Unassembled WGS sequence"/>
</dbReference>